<gene>
    <name evidence="6" type="ORF">BJN45_15045</name>
</gene>
<dbReference type="AlphaFoldDB" id="A0A1R1I1G6"/>
<dbReference type="PANTHER" id="PTHR39585:SF1">
    <property type="entry name" value="FAD ASSEMBLY FACTOR SDHE"/>
    <property type="match status" value="1"/>
</dbReference>
<dbReference type="Pfam" id="PF03937">
    <property type="entry name" value="Sdh5"/>
    <property type="match status" value="1"/>
</dbReference>
<comment type="similarity">
    <text evidence="2">Belongs to the SdhE FAD assembly factor family.</text>
</comment>
<dbReference type="Proteomes" id="UP000187526">
    <property type="component" value="Unassembled WGS sequence"/>
</dbReference>
<evidence type="ECO:0000256" key="2">
    <source>
        <dbReference type="ARBA" id="ARBA00008571"/>
    </source>
</evidence>
<accession>A0A1R1I1G6</accession>
<dbReference type="STRING" id="418702.BJN45_15045"/>
<dbReference type="InterPro" id="IPR036714">
    <property type="entry name" value="SDH_sf"/>
</dbReference>
<reference evidence="6 7" key="1">
    <citation type="submission" date="2016-10" db="EMBL/GenBank/DDBJ databases">
        <title>Alkaliphiles isolated from bioreactors.</title>
        <authorList>
            <person name="Salah Z."/>
            <person name="Rout S.P."/>
            <person name="Humphreys P.N."/>
        </authorList>
    </citation>
    <scope>NUCLEOTIDE SEQUENCE [LARGE SCALE GENOMIC DNA]</scope>
    <source>
        <strain evidence="6 7">ZS02</strain>
    </source>
</reference>
<dbReference type="RefSeq" id="WP_076096651.1">
    <property type="nucleotide sequence ID" value="NZ_MTHD01000005.1"/>
</dbReference>
<dbReference type="EMBL" id="MTHD01000005">
    <property type="protein sequence ID" value="OMG52591.1"/>
    <property type="molecule type" value="Genomic_DNA"/>
</dbReference>
<evidence type="ECO:0000256" key="4">
    <source>
        <dbReference type="ARBA" id="ARBA00022490"/>
    </source>
</evidence>
<dbReference type="GO" id="GO:0005737">
    <property type="term" value="C:cytoplasm"/>
    <property type="evidence" value="ECO:0007669"/>
    <property type="project" value="UniProtKB-SubCell"/>
</dbReference>
<evidence type="ECO:0000256" key="5">
    <source>
        <dbReference type="ARBA" id="ARBA00023186"/>
    </source>
</evidence>
<comment type="subcellular location">
    <subcellularLocation>
        <location evidence="1">Cytoplasm</location>
    </subcellularLocation>
</comment>
<dbReference type="PANTHER" id="PTHR39585">
    <property type="entry name" value="FAD ASSEMBLY FACTOR SDHE"/>
    <property type="match status" value="1"/>
</dbReference>
<dbReference type="Gene3D" id="1.10.150.250">
    <property type="entry name" value="Flavinator of succinate dehydrogenase"/>
    <property type="match status" value="1"/>
</dbReference>
<keyword evidence="4" id="KW-0963">Cytoplasm</keyword>
<name>A0A1R1I1G6_9RHOO</name>
<proteinExistence type="inferred from homology"/>
<keyword evidence="7" id="KW-1185">Reference proteome</keyword>
<protein>
    <recommendedName>
        <fullName evidence="3">FAD assembly factor SdhE</fullName>
    </recommendedName>
</protein>
<evidence type="ECO:0000256" key="3">
    <source>
        <dbReference type="ARBA" id="ARBA00019418"/>
    </source>
</evidence>
<organism evidence="6 7">
    <name type="scientific">Azonexus hydrophilus</name>
    <dbReference type="NCBI Taxonomy" id="418702"/>
    <lineage>
        <taxon>Bacteria</taxon>
        <taxon>Pseudomonadati</taxon>
        <taxon>Pseudomonadota</taxon>
        <taxon>Betaproteobacteria</taxon>
        <taxon>Rhodocyclales</taxon>
        <taxon>Azonexaceae</taxon>
        <taxon>Azonexus</taxon>
    </lineage>
</organism>
<comment type="caution">
    <text evidence="6">The sequence shown here is derived from an EMBL/GenBank/DDBJ whole genome shotgun (WGS) entry which is preliminary data.</text>
</comment>
<dbReference type="GO" id="GO:0006105">
    <property type="term" value="P:succinate metabolic process"/>
    <property type="evidence" value="ECO:0007669"/>
    <property type="project" value="TreeGrafter"/>
</dbReference>
<evidence type="ECO:0000313" key="7">
    <source>
        <dbReference type="Proteomes" id="UP000187526"/>
    </source>
</evidence>
<sequence length="88" mass="10534">MERQDYERLRWRCIRRALLELDITLTRFLDDGFDQLTEDEQAAFVDLVALEDHDLWYLISGKEECNEDEARFVPVVEKLRKCSVRLAN</sequence>
<dbReference type="InterPro" id="IPR050531">
    <property type="entry name" value="SdhE_FAD_assembly_factor"/>
</dbReference>
<dbReference type="InterPro" id="IPR005631">
    <property type="entry name" value="SDH"/>
</dbReference>
<dbReference type="SUPFAM" id="SSF109910">
    <property type="entry name" value="YgfY-like"/>
    <property type="match status" value="1"/>
</dbReference>
<evidence type="ECO:0000313" key="6">
    <source>
        <dbReference type="EMBL" id="OMG52591.1"/>
    </source>
</evidence>
<keyword evidence="5" id="KW-0143">Chaperone</keyword>
<evidence type="ECO:0000256" key="1">
    <source>
        <dbReference type="ARBA" id="ARBA00004496"/>
    </source>
</evidence>
<dbReference type="OrthoDB" id="9180899at2"/>